<comment type="similarity">
    <text evidence="1">Belongs to the TRIM/RBCC family.</text>
</comment>
<feature type="coiled-coil region" evidence="9">
    <location>
        <begin position="196"/>
        <end position="241"/>
    </location>
</feature>
<dbReference type="Gene3D" id="2.120.10.30">
    <property type="entry name" value="TolB, C-terminal domain"/>
    <property type="match status" value="2"/>
</dbReference>
<keyword evidence="9" id="KW-0175">Coiled coil</keyword>
<dbReference type="Gene3D" id="3.30.160.60">
    <property type="entry name" value="Classic Zinc Finger"/>
    <property type="match status" value="1"/>
</dbReference>
<keyword evidence="5 7" id="KW-0863">Zinc-finger</keyword>
<dbReference type="PROSITE" id="PS00518">
    <property type="entry name" value="ZF_RING_1"/>
    <property type="match status" value="1"/>
</dbReference>
<dbReference type="Proteomes" id="UP000694865">
    <property type="component" value="Unplaced"/>
</dbReference>
<dbReference type="InterPro" id="IPR001841">
    <property type="entry name" value="Znf_RING"/>
</dbReference>
<dbReference type="SUPFAM" id="SSF63829">
    <property type="entry name" value="Calcium-dependent phosphotriesterase"/>
    <property type="match status" value="1"/>
</dbReference>
<evidence type="ECO:0000256" key="9">
    <source>
        <dbReference type="SAM" id="Coils"/>
    </source>
</evidence>
<evidence type="ECO:0000256" key="6">
    <source>
        <dbReference type="ARBA" id="ARBA00022833"/>
    </source>
</evidence>
<accession>A0ABM0N009</accession>
<evidence type="ECO:0000256" key="2">
    <source>
        <dbReference type="ARBA" id="ARBA00022553"/>
    </source>
</evidence>
<dbReference type="InterPro" id="IPR017907">
    <property type="entry name" value="Znf_RING_CS"/>
</dbReference>
<keyword evidence="12" id="KW-1185">Reference proteome</keyword>
<name>A0ABM0N009_SACKO</name>
<proteinExistence type="inferred from homology"/>
<evidence type="ECO:0000313" key="12">
    <source>
        <dbReference type="Proteomes" id="UP000694865"/>
    </source>
</evidence>
<evidence type="ECO:0000259" key="10">
    <source>
        <dbReference type="PROSITE" id="PS50089"/>
    </source>
</evidence>
<keyword evidence="2" id="KW-0597">Phosphoprotein</keyword>
<dbReference type="InterPro" id="IPR017868">
    <property type="entry name" value="Filamin/ABP280_repeat-like"/>
</dbReference>
<dbReference type="InterPro" id="IPR001298">
    <property type="entry name" value="Filamin/ABP280_rpt"/>
</dbReference>
<evidence type="ECO:0000256" key="7">
    <source>
        <dbReference type="PROSITE-ProRule" id="PRU00024"/>
    </source>
</evidence>
<dbReference type="PANTHER" id="PTHR25462:SF296">
    <property type="entry name" value="MEIOTIC P26, ISOFORM F"/>
    <property type="match status" value="1"/>
</dbReference>
<dbReference type="GeneID" id="102806396"/>
<dbReference type="SMART" id="SM00557">
    <property type="entry name" value="IG_FLMN"/>
    <property type="match status" value="1"/>
</dbReference>
<dbReference type="PROSITE" id="PS50119">
    <property type="entry name" value="ZF_BBOX"/>
    <property type="match status" value="2"/>
</dbReference>
<protein>
    <submittedName>
        <fullName evidence="13">E3 ubiquitin-protein ligase TRIM71-like</fullName>
    </submittedName>
</protein>
<evidence type="ECO:0000259" key="11">
    <source>
        <dbReference type="PROSITE" id="PS50119"/>
    </source>
</evidence>
<dbReference type="Gene3D" id="2.60.40.10">
    <property type="entry name" value="Immunoglobulins"/>
    <property type="match status" value="1"/>
</dbReference>
<dbReference type="InterPro" id="IPR027370">
    <property type="entry name" value="Znf-RING_euk"/>
</dbReference>
<evidence type="ECO:0000256" key="4">
    <source>
        <dbReference type="ARBA" id="ARBA00022737"/>
    </source>
</evidence>
<feature type="domain" description="B box-type" evidence="11">
    <location>
        <begin position="156"/>
        <end position="199"/>
    </location>
</feature>
<evidence type="ECO:0000256" key="3">
    <source>
        <dbReference type="ARBA" id="ARBA00022723"/>
    </source>
</evidence>
<feature type="domain" description="RING-type" evidence="10">
    <location>
        <begin position="22"/>
        <end position="63"/>
    </location>
</feature>
<feature type="domain" description="B box-type" evidence="11">
    <location>
        <begin position="95"/>
        <end position="141"/>
    </location>
</feature>
<keyword evidence="4" id="KW-0677">Repeat</keyword>
<evidence type="ECO:0000313" key="13">
    <source>
        <dbReference type="RefSeq" id="XP_006825600.1"/>
    </source>
</evidence>
<gene>
    <name evidence="13" type="primary">LOC102806396</name>
</gene>
<dbReference type="Pfam" id="PF13445">
    <property type="entry name" value="zf-RING_UBOX"/>
    <property type="match status" value="1"/>
</dbReference>
<keyword evidence="3" id="KW-0479">Metal-binding</keyword>
<dbReference type="SUPFAM" id="SSF57845">
    <property type="entry name" value="B-box zinc-binding domain"/>
    <property type="match status" value="1"/>
</dbReference>
<dbReference type="SMART" id="SM00336">
    <property type="entry name" value="BBOX"/>
    <property type="match status" value="2"/>
</dbReference>
<dbReference type="PROSITE" id="PS50194">
    <property type="entry name" value="FILAMIN_REPEAT"/>
    <property type="match status" value="1"/>
</dbReference>
<dbReference type="CDD" id="cd19757">
    <property type="entry name" value="Bbox1"/>
    <property type="match status" value="1"/>
</dbReference>
<feature type="repeat" description="Filamin" evidence="8">
    <location>
        <begin position="402"/>
        <end position="459"/>
    </location>
</feature>
<organism evidence="12 13">
    <name type="scientific">Saccoglossus kowalevskii</name>
    <name type="common">Acorn worm</name>
    <dbReference type="NCBI Taxonomy" id="10224"/>
    <lineage>
        <taxon>Eukaryota</taxon>
        <taxon>Metazoa</taxon>
        <taxon>Hemichordata</taxon>
        <taxon>Enteropneusta</taxon>
        <taxon>Harrimaniidae</taxon>
        <taxon>Saccoglossus</taxon>
    </lineage>
</organism>
<keyword evidence="6" id="KW-0862">Zinc</keyword>
<dbReference type="CDD" id="cd05819">
    <property type="entry name" value="NHL"/>
    <property type="match status" value="1"/>
</dbReference>
<dbReference type="InterPro" id="IPR013783">
    <property type="entry name" value="Ig-like_fold"/>
</dbReference>
<sequence>MAAASVTVKSVLKEIGDDHLSCSICLEFYKNPKILPCLHTFCEQCLVDLKAKSGGVLNCPACRIQCDTPIQDVKPNFFVTSLLDTVQKKRQLTSDKPLMCETCQEKIATHRCVDCPQFCCNVCVIAHERIPALQSHKVLTIEEYKAGETWRHQMVQSKVFCSEHKGSHLEFYCDTCQVPVCLKCTIVNHRVPEHAHRNLQEVVEEYKTQLKGQLEQLKQKEKQLKKEKATAEATREKIGEKCEVEKKKVTKRATEIMKKVTSEKNKLIDALNENYRQDRKDAEVAVDEVELKHVNTVSTYDYLETLMHHGNAVHLLSMRTENTNRIAELVAMKTKQFTYNAVEFNQGIDLTAYALLGVVKSEACPSKCTVENIPKQLLRGESINLLITTRDSRGRKIIPCQDIKVKMRNPDASWEDIDVTDNNDGTCQVMIKGKMEGEHQVTMTIDNQHLSGSPLHIPVISGLVQTVETPDSERLSGITINKHGDFVTGDPGNNRVTIHDRDGNYKQSFTFTDQLAKPFRPQDVAISDRNEYFMTDVNNKQVVVSDENGKLIRKFRTSEVNNPGGIAINPVTKNVYVMIDNQHLSGSPIHIPVIRGLVQTVETPDSERLSGITINKHGDFVTADPGNNRVTIHDRDGNYKQSFTFTDQLAKPFGPQDVAISDDNEYFMTDKNNKQVVVSDENGKLIRKFRTSEVNNPGRIAINPVTKNVYVSDKNKKCIRKYTQDGKYINSFDIQLEPM</sequence>
<dbReference type="SUPFAM" id="SSF81296">
    <property type="entry name" value="E set domains"/>
    <property type="match status" value="1"/>
</dbReference>
<dbReference type="SUPFAM" id="SSF57850">
    <property type="entry name" value="RING/U-box"/>
    <property type="match status" value="1"/>
</dbReference>
<dbReference type="InterPro" id="IPR014756">
    <property type="entry name" value="Ig_E-set"/>
</dbReference>
<dbReference type="Pfam" id="PF00630">
    <property type="entry name" value="Filamin"/>
    <property type="match status" value="1"/>
</dbReference>
<dbReference type="InterPro" id="IPR000315">
    <property type="entry name" value="Znf_B-box"/>
</dbReference>
<dbReference type="Pfam" id="PF00643">
    <property type="entry name" value="zf-B_box"/>
    <property type="match status" value="1"/>
</dbReference>
<dbReference type="RefSeq" id="XP_006825600.1">
    <property type="nucleotide sequence ID" value="XM_006825537.1"/>
</dbReference>
<dbReference type="InterPro" id="IPR047153">
    <property type="entry name" value="TRIM45/56/19-like"/>
</dbReference>
<dbReference type="Gene3D" id="3.30.40.10">
    <property type="entry name" value="Zinc/RING finger domain, C3HC4 (zinc finger)"/>
    <property type="match status" value="1"/>
</dbReference>
<dbReference type="InterPro" id="IPR011042">
    <property type="entry name" value="6-blade_b-propeller_TolB-like"/>
</dbReference>
<evidence type="ECO:0000256" key="1">
    <source>
        <dbReference type="ARBA" id="ARBA00008518"/>
    </source>
</evidence>
<dbReference type="InterPro" id="IPR013083">
    <property type="entry name" value="Znf_RING/FYVE/PHD"/>
</dbReference>
<evidence type="ECO:0000256" key="5">
    <source>
        <dbReference type="ARBA" id="ARBA00022771"/>
    </source>
</evidence>
<dbReference type="PANTHER" id="PTHR25462">
    <property type="entry name" value="BONUS, ISOFORM C-RELATED"/>
    <property type="match status" value="1"/>
</dbReference>
<dbReference type="SMART" id="SM00184">
    <property type="entry name" value="RING"/>
    <property type="match status" value="1"/>
</dbReference>
<evidence type="ECO:0000256" key="8">
    <source>
        <dbReference type="PROSITE-ProRule" id="PRU00087"/>
    </source>
</evidence>
<dbReference type="PROSITE" id="PS50089">
    <property type="entry name" value="ZF_RING_2"/>
    <property type="match status" value="1"/>
</dbReference>
<reference evidence="13" key="1">
    <citation type="submission" date="2025-08" db="UniProtKB">
        <authorList>
            <consortium name="RefSeq"/>
        </authorList>
    </citation>
    <scope>IDENTIFICATION</scope>
    <source>
        <tissue evidence="13">Testes</tissue>
    </source>
</reference>